<gene>
    <name evidence="2" type="ORF">AMEX_G16730</name>
</gene>
<comment type="caution">
    <text evidence="2">The sequence shown here is derived from an EMBL/GenBank/DDBJ whole genome shotgun (WGS) entry which is preliminary data.</text>
</comment>
<dbReference type="AlphaFoldDB" id="A0A8T2LFI2"/>
<dbReference type="SUPFAM" id="SSF46785">
    <property type="entry name" value="Winged helix' DNA-binding domain"/>
    <property type="match status" value="1"/>
</dbReference>
<dbReference type="Gene3D" id="1.10.10.10">
    <property type="entry name" value="Winged helix-like DNA-binding domain superfamily/Winged helix DNA-binding domain"/>
    <property type="match status" value="1"/>
</dbReference>
<dbReference type="InterPro" id="IPR036388">
    <property type="entry name" value="WH-like_DNA-bd_sf"/>
</dbReference>
<evidence type="ECO:0008006" key="4">
    <source>
        <dbReference type="Google" id="ProtNLM"/>
    </source>
</evidence>
<feature type="region of interest" description="Disordered" evidence="1">
    <location>
        <begin position="178"/>
        <end position="209"/>
    </location>
</feature>
<evidence type="ECO:0000256" key="1">
    <source>
        <dbReference type="SAM" id="MobiDB-lite"/>
    </source>
</evidence>
<evidence type="ECO:0000313" key="2">
    <source>
        <dbReference type="EMBL" id="KAG9269674.1"/>
    </source>
</evidence>
<dbReference type="EMBL" id="JAICCE010000013">
    <property type="protein sequence ID" value="KAG9269674.1"/>
    <property type="molecule type" value="Genomic_DNA"/>
</dbReference>
<evidence type="ECO:0000313" key="3">
    <source>
        <dbReference type="Proteomes" id="UP000752171"/>
    </source>
</evidence>
<sequence length="249" mass="28347">MPRPQIVTWLERMQTVEKGDPRMKSQEKLHEPVYWKSRSYLGLVACLILDSTRKMLSYSQIISKVMAFMGADRRRIEKPVNACLSSYSCFIKIPKIPLCPSSTDLWTVDKRRMDAVVRDHVKAALELFPGFSSNVSVRSYKRKRHAQTCFTTPVATRQSPPELKLFLKRSSITEWQTVPPQPASTNNALRAWPKPAPRPSVQHSNDSNSAESFMRWTSAGPQLLLPAMYPFFWGAQTRQLSVQGCGRAC</sequence>
<proteinExistence type="predicted"/>
<name>A0A8T2LFI2_ASTMX</name>
<protein>
    <recommendedName>
        <fullName evidence="4">Fork-head domain-containing protein</fullName>
    </recommendedName>
</protein>
<feature type="compositionally biased region" description="Polar residues" evidence="1">
    <location>
        <begin position="178"/>
        <end position="188"/>
    </location>
</feature>
<reference evidence="2 3" key="1">
    <citation type="submission" date="2021-07" db="EMBL/GenBank/DDBJ databases">
        <authorList>
            <person name="Imarazene B."/>
            <person name="Zahm M."/>
            <person name="Klopp C."/>
            <person name="Cabau C."/>
            <person name="Beille S."/>
            <person name="Jouanno E."/>
            <person name="Castinel A."/>
            <person name="Lluch J."/>
            <person name="Gil L."/>
            <person name="Kuchtly C."/>
            <person name="Lopez Roques C."/>
            <person name="Donnadieu C."/>
            <person name="Parrinello H."/>
            <person name="Journot L."/>
            <person name="Du K."/>
            <person name="Schartl M."/>
            <person name="Retaux S."/>
            <person name="Guiguen Y."/>
        </authorList>
    </citation>
    <scope>NUCLEOTIDE SEQUENCE [LARGE SCALE GENOMIC DNA]</scope>
    <source>
        <strain evidence="2">Pach_M1</strain>
        <tissue evidence="2">Testis</tissue>
    </source>
</reference>
<dbReference type="InterPro" id="IPR036390">
    <property type="entry name" value="WH_DNA-bd_sf"/>
</dbReference>
<organism evidence="2 3">
    <name type="scientific">Astyanax mexicanus</name>
    <name type="common">Blind cave fish</name>
    <name type="synonym">Astyanax fasciatus mexicanus</name>
    <dbReference type="NCBI Taxonomy" id="7994"/>
    <lineage>
        <taxon>Eukaryota</taxon>
        <taxon>Metazoa</taxon>
        <taxon>Chordata</taxon>
        <taxon>Craniata</taxon>
        <taxon>Vertebrata</taxon>
        <taxon>Euteleostomi</taxon>
        <taxon>Actinopterygii</taxon>
        <taxon>Neopterygii</taxon>
        <taxon>Teleostei</taxon>
        <taxon>Ostariophysi</taxon>
        <taxon>Characiformes</taxon>
        <taxon>Characoidei</taxon>
        <taxon>Acestrorhamphidae</taxon>
        <taxon>Acestrorhamphinae</taxon>
        <taxon>Astyanax</taxon>
    </lineage>
</organism>
<dbReference type="KEGG" id="amex:103030870"/>
<dbReference type="Proteomes" id="UP000752171">
    <property type="component" value="Unassembled WGS sequence"/>
</dbReference>
<accession>A0A8T2LFI2</accession>